<evidence type="ECO:0000256" key="2">
    <source>
        <dbReference type="ARBA" id="ARBA00014363"/>
    </source>
</evidence>
<dbReference type="InterPro" id="IPR048731">
    <property type="entry name" value="HolB_lid-gammaproteobact"/>
</dbReference>
<gene>
    <name evidence="12" type="primary">holB</name>
    <name evidence="12" type="ORF">EB241_13865</name>
</gene>
<dbReference type="InterPro" id="IPR015199">
    <property type="entry name" value="DNA_pol_III_delta_C"/>
</dbReference>
<dbReference type="Pfam" id="PF13177">
    <property type="entry name" value="DNA_pol3_delta2"/>
    <property type="match status" value="1"/>
</dbReference>
<dbReference type="Proteomes" id="UP000279457">
    <property type="component" value="Unassembled WGS sequence"/>
</dbReference>
<comment type="caution">
    <text evidence="12">The sequence shown here is derived from an EMBL/GenBank/DDBJ whole genome shotgun (WGS) entry which is preliminary data.</text>
</comment>
<keyword evidence="6" id="KW-0239">DNA-directed DNA polymerase</keyword>
<sequence length="328" mass="36688">MNWYPWLNQPYREIITQHQAGRAHHALLLHGLHGLGETSLVWGIGRWLMCQQRDGLKSCGKCHACQLMQANTHPDWYQLNVEKGKSSLGIDAIRAVTEKLYHHAQQGGAKIVSLPDASWLTEAAANALLKTLEEPPKNCWFLFFCEQPSRLPATLRSRCFRYPLAVPDERQSLGWLQKQISVSEPDAITALRLSGGAPVAAQSLLEEASWSARQAFCRVLPSALRGDILALNSVLNHDDVLQRTGWLCALLVDALKWQQGGGQFISNVDQQALVADIAMLVSASVLDESIRLWMYCRERLSVVAINRELILTDQLLSWEQILHSPLAC</sequence>
<dbReference type="SUPFAM" id="SSF52540">
    <property type="entry name" value="P-loop containing nucleoside triphosphate hydrolases"/>
    <property type="match status" value="1"/>
</dbReference>
<dbReference type="InterPro" id="IPR008921">
    <property type="entry name" value="DNA_pol3_clamp-load_cplx_C"/>
</dbReference>
<dbReference type="GO" id="GO:0008408">
    <property type="term" value="F:3'-5' exonuclease activity"/>
    <property type="evidence" value="ECO:0007669"/>
    <property type="project" value="InterPro"/>
</dbReference>
<dbReference type="GO" id="GO:0003677">
    <property type="term" value="F:DNA binding"/>
    <property type="evidence" value="ECO:0007669"/>
    <property type="project" value="InterPro"/>
</dbReference>
<evidence type="ECO:0000256" key="8">
    <source>
        <dbReference type="ARBA" id="ARBA00037724"/>
    </source>
</evidence>
<dbReference type="InterPro" id="IPR004622">
    <property type="entry name" value="DNA_pol_HolB"/>
</dbReference>
<evidence type="ECO:0000256" key="1">
    <source>
        <dbReference type="ARBA" id="ARBA00012417"/>
    </source>
</evidence>
<reference evidence="12 13" key="1">
    <citation type="submission" date="2018-10" db="EMBL/GenBank/DDBJ databases">
        <title>Draft genome sequence for the type isolate of Erwinia psidii, agent causal of bacterial blight in guava (Psidium guajava) and wilt and die-back of Eucalyptus spp.</title>
        <authorList>
            <person name="Hermenegildo P.S."/>
            <person name="Santos S.A."/>
            <person name="Guimaraes L.M.S."/>
            <person name="Vidigal P.M.P."/>
            <person name="Pereira I.C."/>
            <person name="Badel J.L."/>
            <person name="Alfenas-Zerbini P."/>
            <person name="Ferreira M.A.S.V."/>
            <person name="Alfenas A.C."/>
        </authorList>
    </citation>
    <scope>NUCLEOTIDE SEQUENCE [LARGE SCALE GENOMIC DNA]</scope>
    <source>
        <strain evidence="12 13">IBSBF 435</strain>
    </source>
</reference>
<name>A0A3N6RX05_9GAMM</name>
<keyword evidence="4 12" id="KW-0548">Nucleotidyltransferase</keyword>
<dbReference type="EC" id="2.7.7.7" evidence="1"/>
<dbReference type="PANTHER" id="PTHR11669">
    <property type="entry name" value="REPLICATION FACTOR C / DNA POLYMERASE III GAMMA-TAU SUBUNIT"/>
    <property type="match status" value="1"/>
</dbReference>
<dbReference type="GO" id="GO:0006261">
    <property type="term" value="P:DNA-templated DNA replication"/>
    <property type="evidence" value="ECO:0007669"/>
    <property type="project" value="TreeGrafter"/>
</dbReference>
<dbReference type="OrthoDB" id="9811073at2"/>
<evidence type="ECO:0000313" key="12">
    <source>
        <dbReference type="EMBL" id="RQM37618.1"/>
    </source>
</evidence>
<organism evidence="12 13">
    <name type="scientific">Erwinia psidii</name>
    <dbReference type="NCBI Taxonomy" id="69224"/>
    <lineage>
        <taxon>Bacteria</taxon>
        <taxon>Pseudomonadati</taxon>
        <taxon>Pseudomonadota</taxon>
        <taxon>Gammaproteobacteria</taxon>
        <taxon>Enterobacterales</taxon>
        <taxon>Erwiniaceae</taxon>
        <taxon>Erwinia</taxon>
    </lineage>
</organism>
<feature type="domain" description="DNA polymerase III delta subunit C-terminal" evidence="10">
    <location>
        <begin position="209"/>
        <end position="320"/>
    </location>
</feature>
<dbReference type="EMBL" id="RHHM01000010">
    <property type="protein sequence ID" value="RQM37618.1"/>
    <property type="molecule type" value="Genomic_DNA"/>
</dbReference>
<proteinExistence type="predicted"/>
<accession>A0A3N6RX05</accession>
<feature type="domain" description="DNA polymerase III subunit delta' AAA+ ATPase lid" evidence="11">
    <location>
        <begin position="167"/>
        <end position="205"/>
    </location>
</feature>
<dbReference type="Pfam" id="PF21500">
    <property type="entry name" value="HolB_lid"/>
    <property type="match status" value="1"/>
</dbReference>
<evidence type="ECO:0000256" key="6">
    <source>
        <dbReference type="ARBA" id="ARBA00022932"/>
    </source>
</evidence>
<dbReference type="Gene3D" id="3.40.50.300">
    <property type="entry name" value="P-loop containing nucleotide triphosphate hydrolases"/>
    <property type="match status" value="1"/>
</dbReference>
<dbReference type="GO" id="GO:0003887">
    <property type="term" value="F:DNA-directed DNA polymerase activity"/>
    <property type="evidence" value="ECO:0007669"/>
    <property type="project" value="UniProtKB-KW"/>
</dbReference>
<dbReference type="Gene3D" id="1.10.8.10">
    <property type="entry name" value="DNA helicase RuvA subunit, C-terminal domain"/>
    <property type="match status" value="1"/>
</dbReference>
<evidence type="ECO:0000256" key="5">
    <source>
        <dbReference type="ARBA" id="ARBA00022705"/>
    </source>
</evidence>
<comment type="subunit">
    <text evidence="7">DNA polymerase III contains a core (composed of alpha, epsilon and theta chains) that associates with a tau subunit. This core dimerizes to form the POLIII' complex. PolIII' associates with the gamma complex (composed of gamma, delta, delta', psi and chi chains) and with the beta chain to form the complete DNA polymerase III complex.</text>
</comment>
<dbReference type="GO" id="GO:0009360">
    <property type="term" value="C:DNA polymerase III complex"/>
    <property type="evidence" value="ECO:0007669"/>
    <property type="project" value="InterPro"/>
</dbReference>
<evidence type="ECO:0000256" key="3">
    <source>
        <dbReference type="ARBA" id="ARBA00022679"/>
    </source>
</evidence>
<evidence type="ECO:0000313" key="13">
    <source>
        <dbReference type="Proteomes" id="UP000279457"/>
    </source>
</evidence>
<dbReference type="InterPro" id="IPR050238">
    <property type="entry name" value="DNA_Rep/Repair_Clamp_Loader"/>
</dbReference>
<dbReference type="SUPFAM" id="SSF48019">
    <property type="entry name" value="post-AAA+ oligomerization domain-like"/>
    <property type="match status" value="1"/>
</dbReference>
<keyword evidence="3 12" id="KW-0808">Transferase</keyword>
<evidence type="ECO:0000256" key="7">
    <source>
        <dbReference type="ARBA" id="ARBA00026073"/>
    </source>
</evidence>
<evidence type="ECO:0000256" key="9">
    <source>
        <dbReference type="ARBA" id="ARBA00049244"/>
    </source>
</evidence>
<dbReference type="PANTHER" id="PTHR11669:SF8">
    <property type="entry name" value="DNA POLYMERASE III SUBUNIT DELTA"/>
    <property type="match status" value="1"/>
</dbReference>
<dbReference type="AlphaFoldDB" id="A0A3N6RX05"/>
<keyword evidence="13" id="KW-1185">Reference proteome</keyword>
<dbReference type="InterPro" id="IPR027417">
    <property type="entry name" value="P-loop_NTPase"/>
</dbReference>
<comment type="function">
    <text evidence="8">DNA polymerase III is a complex, multichain enzyme responsible for most of the replicative synthesis in bacteria. This DNA polymerase also exhibits 3' to 5' exonuclease activity.</text>
</comment>
<comment type="catalytic activity">
    <reaction evidence="9">
        <text>DNA(n) + a 2'-deoxyribonucleoside 5'-triphosphate = DNA(n+1) + diphosphate</text>
        <dbReference type="Rhea" id="RHEA:22508"/>
        <dbReference type="Rhea" id="RHEA-COMP:17339"/>
        <dbReference type="Rhea" id="RHEA-COMP:17340"/>
        <dbReference type="ChEBI" id="CHEBI:33019"/>
        <dbReference type="ChEBI" id="CHEBI:61560"/>
        <dbReference type="ChEBI" id="CHEBI:173112"/>
        <dbReference type="EC" id="2.7.7.7"/>
    </reaction>
</comment>
<dbReference type="RefSeq" id="WP_124233670.1">
    <property type="nucleotide sequence ID" value="NZ_RHHM01000010.1"/>
</dbReference>
<evidence type="ECO:0000259" key="10">
    <source>
        <dbReference type="Pfam" id="PF09115"/>
    </source>
</evidence>
<keyword evidence="5" id="KW-0235">DNA replication</keyword>
<dbReference type="Gene3D" id="1.20.272.10">
    <property type="match status" value="1"/>
</dbReference>
<evidence type="ECO:0000256" key="4">
    <source>
        <dbReference type="ARBA" id="ARBA00022695"/>
    </source>
</evidence>
<dbReference type="Pfam" id="PF09115">
    <property type="entry name" value="DNApol3-delta_C"/>
    <property type="match status" value="1"/>
</dbReference>
<protein>
    <recommendedName>
        <fullName evidence="2">DNA polymerase III subunit delta'</fullName>
        <ecNumber evidence="1">2.7.7.7</ecNumber>
    </recommendedName>
</protein>
<dbReference type="NCBIfam" id="TIGR00678">
    <property type="entry name" value="holB"/>
    <property type="match status" value="1"/>
</dbReference>
<evidence type="ECO:0000259" key="11">
    <source>
        <dbReference type="Pfam" id="PF21500"/>
    </source>
</evidence>